<name>A0A5B8NNN8_9CHRO</name>
<dbReference type="SUPFAM" id="SSF48613">
    <property type="entry name" value="Heme oxygenase-like"/>
    <property type="match status" value="1"/>
</dbReference>
<organism evidence="1 2">
    <name type="scientific">Euhalothece natronophila Z-M001</name>
    <dbReference type="NCBI Taxonomy" id="522448"/>
    <lineage>
        <taxon>Bacteria</taxon>
        <taxon>Bacillati</taxon>
        <taxon>Cyanobacteriota</taxon>
        <taxon>Cyanophyceae</taxon>
        <taxon>Oscillatoriophycideae</taxon>
        <taxon>Chroococcales</taxon>
        <taxon>Halothecacae</taxon>
        <taxon>Halothece cluster</taxon>
        <taxon>Euhalothece</taxon>
    </lineage>
</organism>
<dbReference type="InterPro" id="IPR024423">
    <property type="entry name" value="DUF3050"/>
</dbReference>
<dbReference type="Pfam" id="PF11251">
    <property type="entry name" value="DUF3050"/>
    <property type="match status" value="1"/>
</dbReference>
<evidence type="ECO:0000313" key="1">
    <source>
        <dbReference type="EMBL" id="QDZ40678.1"/>
    </source>
</evidence>
<dbReference type="Proteomes" id="UP000318453">
    <property type="component" value="Chromosome"/>
</dbReference>
<keyword evidence="2" id="KW-1185">Reference proteome</keyword>
<dbReference type="EMBL" id="CP042326">
    <property type="protein sequence ID" value="QDZ40678.1"/>
    <property type="molecule type" value="Genomic_DNA"/>
</dbReference>
<sequence length="258" mass="29556">MTLMSSFLIQIEKELSQQKNYLKTHPLYESLTSKKAIQVFMENHVFAVWDFMSLVKTLQHRLTSVEIPWTPKNPKNCRLINEIVLGEESDLDPQGIPCSHYSLYLDAMKDVGAETEKIVSLVSLVKQGYSVKQATASINLPSPVCQFLNFTFDNISMASNPELVAIFLYGREDIIPELFLGILQDFPQADQYQKLIYYLERHIKVDGEQHSKLGQEMMIEICGDSPQNWNNAVSAAKKALQVRAELWDFIHKEINNIE</sequence>
<dbReference type="InterPro" id="IPR016084">
    <property type="entry name" value="Haem_Oase-like_multi-hlx"/>
</dbReference>
<evidence type="ECO:0000313" key="2">
    <source>
        <dbReference type="Proteomes" id="UP000318453"/>
    </source>
</evidence>
<proteinExistence type="predicted"/>
<dbReference type="OrthoDB" id="9791270at2"/>
<protein>
    <submittedName>
        <fullName evidence="1">DUF3050 domain-containing protein</fullName>
    </submittedName>
</protein>
<dbReference type="Gene3D" id="1.20.910.10">
    <property type="entry name" value="Heme oxygenase-like"/>
    <property type="match status" value="1"/>
</dbReference>
<dbReference type="AlphaFoldDB" id="A0A5B8NNN8"/>
<gene>
    <name evidence="1" type="ORF">FRE64_12365</name>
</gene>
<accession>A0A5B8NNN8</accession>
<reference evidence="1" key="1">
    <citation type="submission" date="2019-08" db="EMBL/GenBank/DDBJ databases">
        <title>Carotenoids and Carotenoid Binding Proteins in the Halophilic Cyanobacterium Euhalothece sp. ZM00.</title>
        <authorList>
            <person name="Cho S.M."/>
            <person name="Song J.Y."/>
            <person name="Park Y.-I."/>
        </authorList>
    </citation>
    <scope>NUCLEOTIDE SEQUENCE [LARGE SCALE GENOMIC DNA]</scope>
    <source>
        <strain evidence="1">Z-M001</strain>
    </source>
</reference>
<dbReference type="KEGG" id="enn:FRE64_12365"/>